<dbReference type="GO" id="GO:0016020">
    <property type="term" value="C:membrane"/>
    <property type="evidence" value="ECO:0007669"/>
    <property type="project" value="InterPro"/>
</dbReference>
<keyword evidence="9 13" id="KW-0472">Membrane</keyword>
<feature type="transmembrane region" description="Helical" evidence="13">
    <location>
        <begin position="119"/>
        <end position="136"/>
    </location>
</feature>
<keyword evidence="8 13" id="KW-1133">Transmembrane helix</keyword>
<dbReference type="GO" id="GO:0005794">
    <property type="term" value="C:Golgi apparatus"/>
    <property type="evidence" value="ECO:0007669"/>
    <property type="project" value="UniProtKB-SubCell"/>
</dbReference>
<dbReference type="OrthoDB" id="10257275at2759"/>
<dbReference type="Gene3D" id="1.20.1540.10">
    <property type="entry name" value="Rhomboid-like"/>
    <property type="match status" value="1"/>
</dbReference>
<evidence type="ECO:0000256" key="7">
    <source>
        <dbReference type="ARBA" id="ARBA00022801"/>
    </source>
</evidence>
<evidence type="ECO:0000256" key="13">
    <source>
        <dbReference type="SAM" id="Phobius"/>
    </source>
</evidence>
<dbReference type="PANTHER" id="PTHR43066:SF1">
    <property type="entry name" value="RHOMBOID PROTEIN 2"/>
    <property type="match status" value="1"/>
</dbReference>
<dbReference type="Pfam" id="PF01694">
    <property type="entry name" value="Rhomboid"/>
    <property type="match status" value="1"/>
</dbReference>
<protein>
    <recommendedName>
        <fullName evidence="11">Rhomboid-type serine protease 2</fullName>
        <ecNumber evidence="4">3.4.21.105</ecNumber>
    </recommendedName>
    <alternativeName>
        <fullName evidence="12">Rhomboid protein 2</fullName>
    </alternativeName>
</protein>
<evidence type="ECO:0000256" key="3">
    <source>
        <dbReference type="ARBA" id="ARBA00009045"/>
    </source>
</evidence>
<evidence type="ECO:0000256" key="2">
    <source>
        <dbReference type="ARBA" id="ARBA00004257"/>
    </source>
</evidence>
<comment type="function">
    <text evidence="10">Probable rhomboid-type serine protease that catalyzes intramembrane proteolysis.</text>
</comment>
<reference evidence="16" key="1">
    <citation type="submission" date="2016-03" db="EMBL/GenBank/DDBJ databases">
        <authorList>
            <person name="Devillers Hugo."/>
        </authorList>
    </citation>
    <scope>NUCLEOTIDE SEQUENCE [LARGE SCALE GENOMIC DNA]</scope>
</reference>
<dbReference type="EC" id="3.4.21.105" evidence="4"/>
<dbReference type="GO" id="GO:0004252">
    <property type="term" value="F:serine-type endopeptidase activity"/>
    <property type="evidence" value="ECO:0007669"/>
    <property type="project" value="InterPro"/>
</dbReference>
<evidence type="ECO:0000256" key="5">
    <source>
        <dbReference type="ARBA" id="ARBA00022670"/>
    </source>
</evidence>
<feature type="domain" description="Peptidase S54 rhomboid" evidence="14">
    <location>
        <begin position="53"/>
        <end position="189"/>
    </location>
</feature>
<evidence type="ECO:0000313" key="15">
    <source>
        <dbReference type="EMBL" id="SCU93011.1"/>
    </source>
</evidence>
<proteinExistence type="inferred from homology"/>
<feature type="transmembrane region" description="Helical" evidence="13">
    <location>
        <begin position="156"/>
        <end position="189"/>
    </location>
</feature>
<evidence type="ECO:0000256" key="11">
    <source>
        <dbReference type="ARBA" id="ARBA00039804"/>
    </source>
</evidence>
<gene>
    <name evidence="15" type="ORF">LANO_0E02784G</name>
</gene>
<dbReference type="AlphaFoldDB" id="A0A1G4JQV5"/>
<feature type="transmembrane region" description="Helical" evidence="13">
    <location>
        <begin position="15"/>
        <end position="35"/>
    </location>
</feature>
<evidence type="ECO:0000313" key="16">
    <source>
        <dbReference type="Proteomes" id="UP000189911"/>
    </source>
</evidence>
<dbReference type="PANTHER" id="PTHR43066">
    <property type="entry name" value="RHOMBOID-RELATED PROTEIN"/>
    <property type="match status" value="1"/>
</dbReference>
<dbReference type="EMBL" id="LT598451">
    <property type="protein sequence ID" value="SCU93011.1"/>
    <property type="molecule type" value="Genomic_DNA"/>
</dbReference>
<dbReference type="GO" id="GO:0006508">
    <property type="term" value="P:proteolysis"/>
    <property type="evidence" value="ECO:0007669"/>
    <property type="project" value="UniProtKB-KW"/>
</dbReference>
<evidence type="ECO:0000256" key="1">
    <source>
        <dbReference type="ARBA" id="ARBA00000156"/>
    </source>
</evidence>
<dbReference type="InterPro" id="IPR035952">
    <property type="entry name" value="Rhomboid-like_sf"/>
</dbReference>
<comment type="catalytic activity">
    <reaction evidence="1">
        <text>Cleaves type-1 transmembrane domains using a catalytic dyad composed of serine and histidine that are contributed by different transmembrane domains.</text>
        <dbReference type="EC" id="3.4.21.105"/>
    </reaction>
</comment>
<organism evidence="15 16">
    <name type="scientific">Lachancea nothofagi CBS 11611</name>
    <dbReference type="NCBI Taxonomy" id="1266666"/>
    <lineage>
        <taxon>Eukaryota</taxon>
        <taxon>Fungi</taxon>
        <taxon>Dikarya</taxon>
        <taxon>Ascomycota</taxon>
        <taxon>Saccharomycotina</taxon>
        <taxon>Saccharomycetes</taxon>
        <taxon>Saccharomycetales</taxon>
        <taxon>Saccharomycetaceae</taxon>
        <taxon>Lachancea</taxon>
    </lineage>
</organism>
<evidence type="ECO:0000256" key="8">
    <source>
        <dbReference type="ARBA" id="ARBA00022989"/>
    </source>
</evidence>
<evidence type="ECO:0000259" key="14">
    <source>
        <dbReference type="Pfam" id="PF01694"/>
    </source>
</evidence>
<dbReference type="Proteomes" id="UP000189911">
    <property type="component" value="Chromosome E"/>
</dbReference>
<accession>A0A1G4JQV5</accession>
<comment type="subcellular location">
    <subcellularLocation>
        <location evidence="2">Golgi apparatus</location>
        <location evidence="2">cis-Golgi network membrane</location>
        <topology evidence="2">Multi-pass membrane protein</topology>
    </subcellularLocation>
</comment>
<feature type="transmembrane region" description="Helical" evidence="13">
    <location>
        <begin position="90"/>
        <end position="112"/>
    </location>
</feature>
<keyword evidence="6 13" id="KW-0812">Transmembrane</keyword>
<evidence type="ECO:0000256" key="9">
    <source>
        <dbReference type="ARBA" id="ARBA00023136"/>
    </source>
</evidence>
<keyword evidence="5" id="KW-0645">Protease</keyword>
<keyword evidence="7" id="KW-0378">Hydrolase</keyword>
<dbReference type="SUPFAM" id="SSF144091">
    <property type="entry name" value="Rhomboid-like"/>
    <property type="match status" value="1"/>
</dbReference>
<dbReference type="InterPro" id="IPR022764">
    <property type="entry name" value="Peptidase_S54_rhomboid_dom"/>
</dbReference>
<keyword evidence="16" id="KW-1185">Reference proteome</keyword>
<evidence type="ECO:0000256" key="6">
    <source>
        <dbReference type="ARBA" id="ARBA00022692"/>
    </source>
</evidence>
<evidence type="ECO:0000256" key="12">
    <source>
        <dbReference type="ARBA" id="ARBA00042081"/>
    </source>
</evidence>
<name>A0A1G4JQV5_9SACH</name>
<evidence type="ECO:0000256" key="10">
    <source>
        <dbReference type="ARBA" id="ARBA00037147"/>
    </source>
</evidence>
<evidence type="ECO:0000256" key="4">
    <source>
        <dbReference type="ARBA" id="ARBA00013039"/>
    </source>
</evidence>
<sequence length="266" mass="29384">MSLPKLKLPDGKPPAALSTGLMIFMFLLYVINSVVNINDHIGLEPEALFRLDLNRISLYPLGHLSFVHLLMNAVSLYGPLTVFERSHGTVHTGVILNLLAVFTAIPYCLLGYVFFRDTMVIGSSGWCFSLFAYFSFKESTIRPQQHLFGNYSIPTRYVPVLILVLVTIFFPGSSFWGHVIGLCLGYVLASKEVYAGKLAPPSSWIQKLESKLDRAIALIPLGVTYYKEADANREESYSPLLGEESVLPLHSGPAANFQGEGRPLGV</sequence>
<comment type="similarity">
    <text evidence="3">Belongs to the peptidase S54 family.</text>
</comment>